<evidence type="ECO:0000256" key="5">
    <source>
        <dbReference type="PIRSR" id="PIRSR015582-1"/>
    </source>
</evidence>
<name>A0A3D9HY37_9PROT</name>
<evidence type="ECO:0000259" key="7">
    <source>
        <dbReference type="Pfam" id="PF03328"/>
    </source>
</evidence>
<evidence type="ECO:0000256" key="1">
    <source>
        <dbReference type="ARBA" id="ARBA00001946"/>
    </source>
</evidence>
<dbReference type="Proteomes" id="UP000256845">
    <property type="component" value="Unassembled WGS sequence"/>
</dbReference>
<dbReference type="EMBL" id="QRDW01000001">
    <property type="protein sequence ID" value="RED54281.1"/>
    <property type="molecule type" value="Genomic_DNA"/>
</dbReference>
<sequence>MPGSNPRALEKGRSLAADILIMDLEDSVTPDKKQAARDNIKAALGEGGYGAREIMVRVNHLDTDHGAEDIRQMAACGADALLMPKTEDAATLRSALDLMMEAGAPDHMKLWFMIETPKGILRAEEIAGASDRLGGIVLGTADLTKELHCLKTADRLPYLYSLGHCIVVARAYGLAIIDGPFEDLNDDAGFAAICQQSLEWGFDGKSLIHPKTIATANETFGPSPADIERAKRVISAFAEAEAKSQGVTLLDGQLVERLHVEDARRVLALAEKAAEIAAQSE</sequence>
<comment type="caution">
    <text evidence="8">The sequence shown here is derived from an EMBL/GenBank/DDBJ whole genome shotgun (WGS) entry which is preliminary data.</text>
</comment>
<dbReference type="PIRSF" id="PIRSF015582">
    <property type="entry name" value="Cit_lyase_B"/>
    <property type="match status" value="1"/>
</dbReference>
<comment type="similarity">
    <text evidence="2">Belongs to the HpcH/HpaI aldolase family.</text>
</comment>
<keyword evidence="3 6" id="KW-0479">Metal-binding</keyword>
<evidence type="ECO:0000256" key="6">
    <source>
        <dbReference type="PIRSR" id="PIRSR015582-2"/>
    </source>
</evidence>
<dbReference type="Gene3D" id="3.20.20.60">
    <property type="entry name" value="Phosphoenolpyruvate-binding domains"/>
    <property type="match status" value="1"/>
</dbReference>
<dbReference type="GO" id="GO:0016829">
    <property type="term" value="F:lyase activity"/>
    <property type="evidence" value="ECO:0007669"/>
    <property type="project" value="UniProtKB-KW"/>
</dbReference>
<dbReference type="PANTHER" id="PTHR32308:SF10">
    <property type="entry name" value="CITRATE LYASE SUBUNIT BETA"/>
    <property type="match status" value="1"/>
</dbReference>
<evidence type="ECO:0000313" key="8">
    <source>
        <dbReference type="EMBL" id="RED54281.1"/>
    </source>
</evidence>
<reference evidence="8 9" key="1">
    <citation type="submission" date="2018-07" db="EMBL/GenBank/DDBJ databases">
        <title>Genomic Encyclopedia of Type Strains, Phase III (KMG-III): the genomes of soil and plant-associated and newly described type strains.</title>
        <authorList>
            <person name="Whitman W."/>
        </authorList>
    </citation>
    <scope>NUCLEOTIDE SEQUENCE [LARGE SCALE GENOMIC DNA]</scope>
    <source>
        <strain evidence="8 9">CECT 8488</strain>
    </source>
</reference>
<comment type="cofactor">
    <cofactor evidence="1">
        <name>Mg(2+)</name>
        <dbReference type="ChEBI" id="CHEBI:18420"/>
    </cofactor>
</comment>
<evidence type="ECO:0000313" key="9">
    <source>
        <dbReference type="Proteomes" id="UP000256845"/>
    </source>
</evidence>
<feature type="binding site" evidence="5">
    <location>
        <position position="115"/>
    </location>
    <ligand>
        <name>substrate</name>
    </ligand>
</feature>
<protein>
    <submittedName>
        <fullName evidence="8">Citrate lyase subunit beta/citryl-CoA lyase</fullName>
    </submittedName>
</protein>
<feature type="domain" description="HpcH/HpaI aldolase/citrate lyase" evidence="7">
    <location>
        <begin position="2"/>
        <end position="210"/>
    </location>
</feature>
<accession>A0A3D9HY37</accession>
<dbReference type="InterPro" id="IPR011206">
    <property type="entry name" value="Citrate_lyase_beta/mcl1/mcl2"/>
</dbReference>
<keyword evidence="8" id="KW-0456">Lyase</keyword>
<dbReference type="InterPro" id="IPR015813">
    <property type="entry name" value="Pyrv/PenolPyrv_kinase-like_dom"/>
</dbReference>
<proteinExistence type="inferred from homology"/>
<organism evidence="8 9">
    <name type="scientific">Aestuariispira insulae</name>
    <dbReference type="NCBI Taxonomy" id="1461337"/>
    <lineage>
        <taxon>Bacteria</taxon>
        <taxon>Pseudomonadati</taxon>
        <taxon>Pseudomonadota</taxon>
        <taxon>Alphaproteobacteria</taxon>
        <taxon>Rhodospirillales</taxon>
        <taxon>Kiloniellaceae</taxon>
        <taxon>Aestuariispira</taxon>
    </lineage>
</organism>
<evidence type="ECO:0000256" key="4">
    <source>
        <dbReference type="ARBA" id="ARBA00022842"/>
    </source>
</evidence>
<dbReference type="InterPro" id="IPR005000">
    <property type="entry name" value="Aldolase/citrate-lyase_domain"/>
</dbReference>
<feature type="binding site" evidence="6">
    <location>
        <position position="142"/>
    </location>
    <ligand>
        <name>Mg(2+)</name>
        <dbReference type="ChEBI" id="CHEBI:18420"/>
    </ligand>
</feature>
<evidence type="ECO:0000256" key="2">
    <source>
        <dbReference type="ARBA" id="ARBA00005568"/>
    </source>
</evidence>
<dbReference type="InterPro" id="IPR040442">
    <property type="entry name" value="Pyrv_kinase-like_dom_sf"/>
</dbReference>
<keyword evidence="9" id="KW-1185">Reference proteome</keyword>
<dbReference type="Pfam" id="PF03328">
    <property type="entry name" value="HpcH_HpaI"/>
    <property type="match status" value="1"/>
</dbReference>
<keyword evidence="4 6" id="KW-0460">Magnesium</keyword>
<gene>
    <name evidence="8" type="ORF">DFP90_1011084</name>
</gene>
<feature type="binding site" evidence="5">
    <location>
        <position position="57"/>
    </location>
    <ligand>
        <name>substrate</name>
    </ligand>
</feature>
<dbReference type="SUPFAM" id="SSF51621">
    <property type="entry name" value="Phosphoenolpyruvate/pyruvate domain"/>
    <property type="match status" value="1"/>
</dbReference>
<dbReference type="GO" id="GO:0006107">
    <property type="term" value="P:oxaloacetate metabolic process"/>
    <property type="evidence" value="ECO:0007669"/>
    <property type="project" value="TreeGrafter"/>
</dbReference>
<feature type="binding site" evidence="6">
    <location>
        <position position="115"/>
    </location>
    <ligand>
        <name>Mg(2+)</name>
        <dbReference type="ChEBI" id="CHEBI:18420"/>
    </ligand>
</feature>
<evidence type="ECO:0000256" key="3">
    <source>
        <dbReference type="ARBA" id="ARBA00022723"/>
    </source>
</evidence>
<dbReference type="GO" id="GO:0000287">
    <property type="term" value="F:magnesium ion binding"/>
    <property type="evidence" value="ECO:0007669"/>
    <property type="project" value="TreeGrafter"/>
</dbReference>
<dbReference type="AlphaFoldDB" id="A0A3D9HY37"/>
<dbReference type="PANTHER" id="PTHR32308">
    <property type="entry name" value="LYASE BETA SUBUNIT, PUTATIVE (AFU_ORTHOLOGUE AFUA_4G13030)-RELATED"/>
    <property type="match status" value="1"/>
</dbReference>